<evidence type="ECO:0000313" key="1">
    <source>
        <dbReference type="EMBL" id="KAF5891791.1"/>
    </source>
</evidence>
<feature type="non-terminal residue" evidence="1">
    <location>
        <position position="139"/>
    </location>
</feature>
<dbReference type="InterPro" id="IPR044929">
    <property type="entry name" value="DNA/RNA_non-sp_Endonuclease_sf"/>
</dbReference>
<dbReference type="OrthoDB" id="69221at2759"/>
<dbReference type="EMBL" id="QNUK01000554">
    <property type="protein sequence ID" value="KAF5891791.1"/>
    <property type="molecule type" value="Genomic_DNA"/>
</dbReference>
<reference evidence="1" key="1">
    <citation type="submission" date="2020-07" db="EMBL/GenBank/DDBJ databases">
        <title>Clarias magur genome sequencing, assembly and annotation.</title>
        <authorList>
            <person name="Kushwaha B."/>
            <person name="Kumar R."/>
            <person name="Das P."/>
            <person name="Joshi C.G."/>
            <person name="Kumar D."/>
            <person name="Nagpure N.S."/>
            <person name="Pandey M."/>
            <person name="Agarwal S."/>
            <person name="Srivastava S."/>
            <person name="Singh M."/>
            <person name="Sahoo L."/>
            <person name="Jayasankar P."/>
            <person name="Meher P.K."/>
            <person name="Koringa P.G."/>
            <person name="Iquebal M.A."/>
            <person name="Das S.P."/>
            <person name="Bit A."/>
            <person name="Patnaik S."/>
            <person name="Patel N."/>
            <person name="Shah T.M."/>
            <person name="Hinsu A."/>
            <person name="Jena J.K."/>
        </authorList>
    </citation>
    <scope>NUCLEOTIDE SEQUENCE</scope>
    <source>
        <strain evidence="1">CIFAMagur01</strain>
        <tissue evidence="1">Testis</tissue>
    </source>
</reference>
<dbReference type="InterPro" id="IPR039015">
    <property type="entry name" value="ENDOD1"/>
</dbReference>
<sequence>VYFCSPSLHKHFLRTPHTPHTYTHSSHTPHLCIRMKLVALVLLLSTFFSLSLTEVVENVQQWKSECGSFFMKNPRNEHDIIYPTIFPGCQYKMICQRWTGEYRFATVYDTERRIPVYSAYTFFRENENKRPKKWKVEPQ</sequence>
<dbReference type="Proteomes" id="UP000727407">
    <property type="component" value="Unassembled WGS sequence"/>
</dbReference>
<comment type="caution">
    <text evidence="1">The sequence shown here is derived from an EMBL/GenBank/DDBJ whole genome shotgun (WGS) entry which is preliminary data.</text>
</comment>
<dbReference type="AlphaFoldDB" id="A0A8J4T8V8"/>
<dbReference type="SUPFAM" id="SSF54060">
    <property type="entry name" value="His-Me finger endonucleases"/>
    <property type="match status" value="1"/>
</dbReference>
<organism evidence="1 2">
    <name type="scientific">Clarias magur</name>
    <name type="common">Asian catfish</name>
    <name type="synonym">Macropteronotus magur</name>
    <dbReference type="NCBI Taxonomy" id="1594786"/>
    <lineage>
        <taxon>Eukaryota</taxon>
        <taxon>Metazoa</taxon>
        <taxon>Chordata</taxon>
        <taxon>Craniata</taxon>
        <taxon>Vertebrata</taxon>
        <taxon>Euteleostomi</taxon>
        <taxon>Actinopterygii</taxon>
        <taxon>Neopterygii</taxon>
        <taxon>Teleostei</taxon>
        <taxon>Ostariophysi</taxon>
        <taxon>Siluriformes</taxon>
        <taxon>Clariidae</taxon>
        <taxon>Clarias</taxon>
    </lineage>
</organism>
<dbReference type="Gene3D" id="3.40.570.10">
    <property type="entry name" value="Extracellular Endonuclease, subunit A"/>
    <property type="match status" value="1"/>
</dbReference>
<protein>
    <submittedName>
        <fullName evidence="1">Endonuclease domain-containing 1 protein-like</fullName>
    </submittedName>
</protein>
<dbReference type="PANTHER" id="PTHR21472:SF26">
    <property type="entry name" value="ENDONUCLEASE DOMAIN CONTAINING 1"/>
    <property type="match status" value="1"/>
</dbReference>
<gene>
    <name evidence="1" type="ORF">DAT39_018517</name>
</gene>
<dbReference type="InterPro" id="IPR044925">
    <property type="entry name" value="His-Me_finger_sf"/>
</dbReference>
<keyword evidence="1" id="KW-0378">Hydrolase</keyword>
<dbReference type="GO" id="GO:0004519">
    <property type="term" value="F:endonuclease activity"/>
    <property type="evidence" value="ECO:0007669"/>
    <property type="project" value="UniProtKB-KW"/>
</dbReference>
<dbReference type="PANTHER" id="PTHR21472">
    <property type="entry name" value="ENDONUCLEASE DOMAIN-CONTAINING 1 PROTEIN ENDOD1"/>
    <property type="match status" value="1"/>
</dbReference>
<evidence type="ECO:0000313" key="2">
    <source>
        <dbReference type="Proteomes" id="UP000727407"/>
    </source>
</evidence>
<name>A0A8J4T8V8_CLAMG</name>
<feature type="non-terminal residue" evidence="1">
    <location>
        <position position="1"/>
    </location>
</feature>
<keyword evidence="1" id="KW-0540">Nuclease</keyword>
<proteinExistence type="predicted"/>
<accession>A0A8J4T8V8</accession>
<keyword evidence="2" id="KW-1185">Reference proteome</keyword>
<keyword evidence="1" id="KW-0255">Endonuclease</keyword>